<name>Q01T69_SOLUE</name>
<dbReference type="Gene3D" id="3.40.50.10320">
    <property type="entry name" value="LmbE-like"/>
    <property type="match status" value="1"/>
</dbReference>
<dbReference type="Pfam" id="PF02585">
    <property type="entry name" value="PIG-L"/>
    <property type="match status" value="1"/>
</dbReference>
<dbReference type="GO" id="GO:0016811">
    <property type="term" value="F:hydrolase activity, acting on carbon-nitrogen (but not peptide) bonds, in linear amides"/>
    <property type="evidence" value="ECO:0007669"/>
    <property type="project" value="TreeGrafter"/>
</dbReference>
<dbReference type="InterPro" id="IPR024078">
    <property type="entry name" value="LmbE-like_dom_sf"/>
</dbReference>
<dbReference type="AlphaFoldDB" id="Q01T69"/>
<proteinExistence type="predicted"/>
<dbReference type="STRING" id="234267.Acid_6225"/>
<dbReference type="PANTHER" id="PTHR12993:SF11">
    <property type="entry name" value="N-ACETYLGLUCOSAMINYL-PHOSPHATIDYLINOSITOL DE-N-ACETYLASE"/>
    <property type="match status" value="1"/>
</dbReference>
<protein>
    <submittedName>
        <fullName evidence="1">LmbE family protein</fullName>
    </submittedName>
</protein>
<dbReference type="SUPFAM" id="SSF102588">
    <property type="entry name" value="LmbE-like"/>
    <property type="match status" value="1"/>
</dbReference>
<dbReference type="OrthoDB" id="128519at2"/>
<dbReference type="InterPro" id="IPR003737">
    <property type="entry name" value="GlcNAc_PI_deacetylase-related"/>
</dbReference>
<dbReference type="EMBL" id="CP000473">
    <property type="protein sequence ID" value="ABJ87151.1"/>
    <property type="molecule type" value="Genomic_DNA"/>
</dbReference>
<gene>
    <name evidence="1" type="ordered locus">Acid_6225</name>
</gene>
<dbReference type="KEGG" id="sus:Acid_6225"/>
<dbReference type="PANTHER" id="PTHR12993">
    <property type="entry name" value="N-ACETYLGLUCOSAMINYL-PHOSPHATIDYLINOSITOL DE-N-ACETYLASE-RELATED"/>
    <property type="match status" value="1"/>
</dbReference>
<accession>Q01T69</accession>
<dbReference type="HOGENOM" id="CLU_049311_3_0_0"/>
<evidence type="ECO:0000313" key="1">
    <source>
        <dbReference type="EMBL" id="ABJ87151.1"/>
    </source>
</evidence>
<reference evidence="1" key="1">
    <citation type="submission" date="2006-10" db="EMBL/GenBank/DDBJ databases">
        <title>Complete sequence of Solibacter usitatus Ellin6076.</title>
        <authorList>
            <consortium name="US DOE Joint Genome Institute"/>
            <person name="Copeland A."/>
            <person name="Lucas S."/>
            <person name="Lapidus A."/>
            <person name="Barry K."/>
            <person name="Detter J.C."/>
            <person name="Glavina del Rio T."/>
            <person name="Hammon N."/>
            <person name="Israni S."/>
            <person name="Dalin E."/>
            <person name="Tice H."/>
            <person name="Pitluck S."/>
            <person name="Thompson L.S."/>
            <person name="Brettin T."/>
            <person name="Bruce D."/>
            <person name="Han C."/>
            <person name="Tapia R."/>
            <person name="Gilna P."/>
            <person name="Schmutz J."/>
            <person name="Larimer F."/>
            <person name="Land M."/>
            <person name="Hauser L."/>
            <person name="Kyrpides N."/>
            <person name="Mikhailova N."/>
            <person name="Janssen P.H."/>
            <person name="Kuske C.R."/>
            <person name="Richardson P."/>
        </authorList>
    </citation>
    <scope>NUCLEOTIDE SEQUENCE</scope>
    <source>
        <strain evidence="1">Ellin6076</strain>
    </source>
</reference>
<sequence precursor="true">MRGLILMLAGVTSLLAQGEKIRVIAFGAHPDDCDIRASGTAALMAAAGHAVKFVSVTNGDVGHQTLHGAPLAERRLAEARESARRLGIEYEVLGNHDGELLPTLEVRKQVIRQIREWNADVVLAPRPNDYHPDHRYTGVLVQDAAYMVVVPHMLPEAPALRKNPVFLYYEDGFQRPNPFRPDIAVAIDDVIDKKIAALDSHVSQFYEWLPWVAGTLAEVPQDPAERKAWLKRSRTRDISPAVRASLVKWYGPAKGNAARYYEAFEVCEYGTQPSEARIRQLFPMLR</sequence>
<organism evidence="1">
    <name type="scientific">Solibacter usitatus (strain Ellin6076)</name>
    <dbReference type="NCBI Taxonomy" id="234267"/>
    <lineage>
        <taxon>Bacteria</taxon>
        <taxon>Pseudomonadati</taxon>
        <taxon>Acidobacteriota</taxon>
        <taxon>Terriglobia</taxon>
        <taxon>Bryobacterales</taxon>
        <taxon>Solibacteraceae</taxon>
        <taxon>Candidatus Solibacter</taxon>
    </lineage>
</organism>
<dbReference type="eggNOG" id="COG2120">
    <property type="taxonomic scope" value="Bacteria"/>
</dbReference>
<dbReference type="InParanoid" id="Q01T69"/>